<dbReference type="PROSITE" id="PS51257">
    <property type="entry name" value="PROKAR_LIPOPROTEIN"/>
    <property type="match status" value="1"/>
</dbReference>
<keyword evidence="2" id="KW-0808">Transferase</keyword>
<dbReference type="CDD" id="cd16913">
    <property type="entry name" value="YkuD_like"/>
    <property type="match status" value="1"/>
</dbReference>
<feature type="region of interest" description="Disordered" evidence="7">
    <location>
        <begin position="140"/>
        <end position="160"/>
    </location>
</feature>
<evidence type="ECO:0000256" key="4">
    <source>
        <dbReference type="ARBA" id="ARBA00022984"/>
    </source>
</evidence>
<feature type="compositionally biased region" description="Low complexity" evidence="7">
    <location>
        <begin position="150"/>
        <end position="160"/>
    </location>
</feature>
<feature type="active site" description="Nucleophile" evidence="6">
    <location>
        <position position="844"/>
    </location>
</feature>
<evidence type="ECO:0000256" key="3">
    <source>
        <dbReference type="ARBA" id="ARBA00022960"/>
    </source>
</evidence>
<dbReference type="SUPFAM" id="SSF141523">
    <property type="entry name" value="L,D-transpeptidase catalytic domain-like"/>
    <property type="match status" value="1"/>
</dbReference>
<dbReference type="RefSeq" id="WP_177180749.1">
    <property type="nucleotide sequence ID" value="NZ_FOHN01000016.1"/>
</dbReference>
<reference evidence="10 11" key="1">
    <citation type="submission" date="2016-10" db="EMBL/GenBank/DDBJ databases">
        <authorList>
            <person name="de Groot N.N."/>
        </authorList>
    </citation>
    <scope>NUCLEOTIDE SEQUENCE [LARGE SCALE GENOMIC DNA]</scope>
    <source>
        <strain evidence="10 11">DSM 1801</strain>
    </source>
</reference>
<dbReference type="Pfam" id="PF03734">
    <property type="entry name" value="YkuD"/>
    <property type="match status" value="1"/>
</dbReference>
<dbReference type="UniPathway" id="UPA00219"/>
<keyword evidence="5 6" id="KW-0961">Cell wall biogenesis/degradation</keyword>
<evidence type="ECO:0000256" key="2">
    <source>
        <dbReference type="ARBA" id="ARBA00022679"/>
    </source>
</evidence>
<keyword evidence="11" id="KW-1185">Reference proteome</keyword>
<evidence type="ECO:0000313" key="10">
    <source>
        <dbReference type="EMBL" id="SET35831.1"/>
    </source>
</evidence>
<dbReference type="GO" id="GO:0016740">
    <property type="term" value="F:transferase activity"/>
    <property type="evidence" value="ECO:0007669"/>
    <property type="project" value="UniProtKB-KW"/>
</dbReference>
<dbReference type="GO" id="GO:0071555">
    <property type="term" value="P:cell wall organization"/>
    <property type="evidence" value="ECO:0007669"/>
    <property type="project" value="UniProtKB-UniRule"/>
</dbReference>
<keyword evidence="8" id="KW-0812">Transmembrane</keyword>
<accession>A0A1I0DT93</accession>
<feature type="domain" description="L,D-TPase catalytic" evidence="9">
    <location>
        <begin position="718"/>
        <end position="868"/>
    </location>
</feature>
<comment type="pathway">
    <text evidence="1 6">Cell wall biogenesis; peptidoglycan biosynthesis.</text>
</comment>
<evidence type="ECO:0000313" key="11">
    <source>
        <dbReference type="Proteomes" id="UP000199800"/>
    </source>
</evidence>
<sequence>MKNIIRNKHIFIGFFVFACIFFYVIPIKIQASSSIKLDVQVNKEKGICEYTVSGLGNWYMNTIMDVRVNRAGDTKEDYVYNERIVLDVHNCENGVFRGQIHIADIKQYENVKYYVSVLAGDEYIEADHAIEFGNSNSEYPLPSASSTPEPSKTPVPSASVKPVVSKKPVKPVEWVFTADKKTGSQVRVFEYGPSVLGGTSVDAGSEAAVYVWKKEKGSSESNAVQIGDNQVIGSEKLIWKADISKFEKGYGTYFAKLVVTKGNQKETKETTHFVIQPECTSFTTKVTSALEAKQSFGIYLKGLENPYGVKDVKFEIYDGSKKLYTSTAKPQNDSRTYYYAAVSMEDIKYKLGYFTVKAVVKDKSGNTRLVSSTTKIDRRAKKGTVKVISHSDKTMEFNLENAYIPGKIKKVSFEVYRKADGSKKSRFYSATYSSSWKTYTGKMDISTFQYKGTGTYQVNAYGYTQWKTKVLLNKSTFKVSGAAAKLTAKSPSSKNGTFVLTVSKINSRSGVSNVSVKVWRTGETKDAYAYTGVKQSNGTYKVTVDAKNHGYHFGTYHAKAYVTMGNGIKVKSASLSYTFKPDDFMYMMKTNVEGGKKVYLYNPSQKGTVTFQVYSKTDGTDDLVTYQGKKSGSGYYAVIMLNKLRHPGIVMVKAKVGNTTVRTYTFSISKSEIGKNGWVYEPYQGKTYKFYYKDGEKVTDLTDILGIKESNDSNVNNFRVEVNRAACCVTVYAYDSEKKSYCIPVKTCTVSIGRDTWTNKGASGLSEDTSYTPIGDFSISSNGTSVKYTMKPMYEPDGSVVYARWASHVVGNVYFHSIAVGADSHYALNPNHYNKLGSPASAGCIRMTVADAKWFYDYVSKGTPVKIVTGNASAPGPLGKNPAIKISSSIHYDPTDPAVPNSTKEKDYKAGRISGYMTSGGKKVGY</sequence>
<feature type="active site" description="Proton donor/acceptor" evidence="6">
    <location>
        <position position="816"/>
    </location>
</feature>
<gene>
    <name evidence="10" type="ORF">SAMN04487772_11674</name>
</gene>
<dbReference type="GO" id="GO:0009252">
    <property type="term" value="P:peptidoglycan biosynthetic process"/>
    <property type="evidence" value="ECO:0007669"/>
    <property type="project" value="UniProtKB-UniPathway"/>
</dbReference>
<dbReference type="Gene3D" id="2.40.440.10">
    <property type="entry name" value="L,D-transpeptidase catalytic domain-like"/>
    <property type="match status" value="1"/>
</dbReference>
<dbReference type="Proteomes" id="UP000199800">
    <property type="component" value="Unassembled WGS sequence"/>
</dbReference>
<dbReference type="PROSITE" id="PS52029">
    <property type="entry name" value="LD_TPASE"/>
    <property type="match status" value="1"/>
</dbReference>
<dbReference type="STRING" id="29364.SAMN04487772_11674"/>
<name>A0A1I0DT93_9FIRM</name>
<dbReference type="InterPro" id="IPR005490">
    <property type="entry name" value="LD_TPept_cat_dom"/>
</dbReference>
<keyword evidence="4 6" id="KW-0573">Peptidoglycan synthesis</keyword>
<evidence type="ECO:0000259" key="9">
    <source>
        <dbReference type="PROSITE" id="PS52029"/>
    </source>
</evidence>
<keyword evidence="3 6" id="KW-0133">Cell shape</keyword>
<proteinExistence type="predicted"/>
<dbReference type="InterPro" id="IPR013688">
    <property type="entry name" value="GBS_Bsp-like"/>
</dbReference>
<dbReference type="InterPro" id="IPR038063">
    <property type="entry name" value="Transpep_catalytic_dom"/>
</dbReference>
<feature type="compositionally biased region" description="Polar residues" evidence="7">
    <location>
        <begin position="140"/>
        <end position="149"/>
    </location>
</feature>
<dbReference type="EMBL" id="FOHN01000016">
    <property type="protein sequence ID" value="SET35831.1"/>
    <property type="molecule type" value="Genomic_DNA"/>
</dbReference>
<keyword evidence="8" id="KW-1133">Transmembrane helix</keyword>
<dbReference type="Pfam" id="PF08481">
    <property type="entry name" value="GBS_Bsp-like"/>
    <property type="match status" value="1"/>
</dbReference>
<dbReference type="GO" id="GO:0008360">
    <property type="term" value="P:regulation of cell shape"/>
    <property type="evidence" value="ECO:0007669"/>
    <property type="project" value="UniProtKB-UniRule"/>
</dbReference>
<dbReference type="AlphaFoldDB" id="A0A1I0DT93"/>
<evidence type="ECO:0000256" key="7">
    <source>
        <dbReference type="SAM" id="MobiDB-lite"/>
    </source>
</evidence>
<evidence type="ECO:0000256" key="5">
    <source>
        <dbReference type="ARBA" id="ARBA00023316"/>
    </source>
</evidence>
<feature type="transmembrane region" description="Helical" evidence="8">
    <location>
        <begin position="9"/>
        <end position="27"/>
    </location>
</feature>
<evidence type="ECO:0000256" key="1">
    <source>
        <dbReference type="ARBA" id="ARBA00004752"/>
    </source>
</evidence>
<protein>
    <submittedName>
        <fullName evidence="10">GBS Bsp-like repeat-containing protein</fullName>
    </submittedName>
</protein>
<organism evidence="10 11">
    <name type="scientific">[Clostridium] polysaccharolyticum</name>
    <dbReference type="NCBI Taxonomy" id="29364"/>
    <lineage>
        <taxon>Bacteria</taxon>
        <taxon>Bacillati</taxon>
        <taxon>Bacillota</taxon>
        <taxon>Clostridia</taxon>
        <taxon>Lachnospirales</taxon>
        <taxon>Lachnospiraceae</taxon>
    </lineage>
</organism>
<keyword evidence="8" id="KW-0472">Membrane</keyword>
<evidence type="ECO:0000256" key="6">
    <source>
        <dbReference type="PROSITE-ProRule" id="PRU01373"/>
    </source>
</evidence>
<evidence type="ECO:0000256" key="8">
    <source>
        <dbReference type="SAM" id="Phobius"/>
    </source>
</evidence>
<dbReference type="Gene3D" id="2.60.40.3760">
    <property type="match status" value="2"/>
</dbReference>